<comment type="cofactor">
    <cofactor evidence="1">
        <name>Mg(2+)</name>
        <dbReference type="ChEBI" id="CHEBI:18420"/>
    </cofactor>
</comment>
<evidence type="ECO:0000256" key="2">
    <source>
        <dbReference type="ARBA" id="ARBA00022801"/>
    </source>
</evidence>
<dbReference type="InterPro" id="IPR000086">
    <property type="entry name" value="NUDIX_hydrolase_dom"/>
</dbReference>
<dbReference type="Proteomes" id="UP000033996">
    <property type="component" value="Unassembled WGS sequence"/>
</dbReference>
<evidence type="ECO:0000259" key="3">
    <source>
        <dbReference type="PROSITE" id="PS51462"/>
    </source>
</evidence>
<protein>
    <submittedName>
        <fullName evidence="4">Hydrolase, NUDIX family</fullName>
    </submittedName>
</protein>
<name>A0A837HTW7_9BACT</name>
<dbReference type="Gene3D" id="3.90.79.10">
    <property type="entry name" value="Nucleoside Triphosphate Pyrophosphohydrolase"/>
    <property type="match status" value="1"/>
</dbReference>
<dbReference type="EMBL" id="LBWL01000025">
    <property type="protein sequence ID" value="KKR07432.1"/>
    <property type="molecule type" value="Genomic_DNA"/>
</dbReference>
<dbReference type="InterPro" id="IPR020084">
    <property type="entry name" value="NUDIX_hydrolase_CS"/>
</dbReference>
<reference evidence="4 5" key="1">
    <citation type="journal article" date="2015" name="Nature">
        <title>rRNA introns, odd ribosomes, and small enigmatic genomes across a large radiation of phyla.</title>
        <authorList>
            <person name="Brown C.T."/>
            <person name="Hug L.A."/>
            <person name="Thomas B.C."/>
            <person name="Sharon I."/>
            <person name="Castelle C.J."/>
            <person name="Singh A."/>
            <person name="Wilkins M.J."/>
            <person name="Williams K.H."/>
            <person name="Banfield J.F."/>
        </authorList>
    </citation>
    <scope>NUCLEOTIDE SEQUENCE [LARGE SCALE GENOMIC DNA]</scope>
</reference>
<dbReference type="AlphaFoldDB" id="A0A837HTW7"/>
<dbReference type="PANTHER" id="PTHR43046:SF14">
    <property type="entry name" value="MUTT_NUDIX FAMILY PROTEIN"/>
    <property type="match status" value="1"/>
</dbReference>
<accession>A0A837HTW7</accession>
<dbReference type="Pfam" id="PF00293">
    <property type="entry name" value="NUDIX"/>
    <property type="match status" value="1"/>
</dbReference>
<dbReference type="GO" id="GO:0016787">
    <property type="term" value="F:hydrolase activity"/>
    <property type="evidence" value="ECO:0007669"/>
    <property type="project" value="UniProtKB-KW"/>
</dbReference>
<evidence type="ECO:0000256" key="1">
    <source>
        <dbReference type="ARBA" id="ARBA00001946"/>
    </source>
</evidence>
<feature type="domain" description="Nudix hydrolase" evidence="3">
    <location>
        <begin position="1"/>
        <end position="129"/>
    </location>
</feature>
<dbReference type="PANTHER" id="PTHR43046">
    <property type="entry name" value="GDP-MANNOSE MANNOSYL HYDROLASE"/>
    <property type="match status" value="1"/>
</dbReference>
<comment type="caution">
    <text evidence="4">The sequence shown here is derived from an EMBL/GenBank/DDBJ whole genome shotgun (WGS) entry which is preliminary data.</text>
</comment>
<dbReference type="PROSITE" id="PS00893">
    <property type="entry name" value="NUDIX_BOX"/>
    <property type="match status" value="1"/>
</dbReference>
<dbReference type="SUPFAM" id="SSF55811">
    <property type="entry name" value="Nudix"/>
    <property type="match status" value="1"/>
</dbReference>
<proteinExistence type="predicted"/>
<evidence type="ECO:0000313" key="5">
    <source>
        <dbReference type="Proteomes" id="UP000033996"/>
    </source>
</evidence>
<sequence length="136" mass="15548">MLPICTSGIFIRDKKILLGLRSYSGLEYIDGDFRTTPGGRCDEGEEVEATLRREIEEEVGFKTFEIKEKLGVVPGAKKGDMVHVFICDTAEEPILMEPEKFKEWKWFNISAIPDNFINPHILKIIQTLCGSSRYFD</sequence>
<dbReference type="InterPro" id="IPR015797">
    <property type="entry name" value="NUDIX_hydrolase-like_dom_sf"/>
</dbReference>
<evidence type="ECO:0000313" key="4">
    <source>
        <dbReference type="EMBL" id="KKR07432.1"/>
    </source>
</evidence>
<organism evidence="4 5">
    <name type="scientific">Candidatus Yanofskybacteria bacterium GW2011_GWD1_39_16</name>
    <dbReference type="NCBI Taxonomy" id="1619030"/>
    <lineage>
        <taxon>Bacteria</taxon>
        <taxon>Candidatus Yanofskyibacteriota</taxon>
    </lineage>
</organism>
<dbReference type="PROSITE" id="PS51462">
    <property type="entry name" value="NUDIX"/>
    <property type="match status" value="1"/>
</dbReference>
<keyword evidence="2 4" id="KW-0378">Hydrolase</keyword>
<gene>
    <name evidence="4" type="ORF">UT35_C0025G0011</name>
</gene>